<gene>
    <name evidence="4" type="ORF">WJX75_004771</name>
</gene>
<evidence type="ECO:0000313" key="4">
    <source>
        <dbReference type="EMBL" id="KAK9915104.1"/>
    </source>
</evidence>
<comment type="similarity">
    <text evidence="1 2">Belongs to the peptidase A1 family.</text>
</comment>
<dbReference type="EMBL" id="JALJOT010000005">
    <property type="protein sequence ID" value="KAK9915104.1"/>
    <property type="molecule type" value="Genomic_DNA"/>
</dbReference>
<dbReference type="InterPro" id="IPR001969">
    <property type="entry name" value="Aspartic_peptidase_AS"/>
</dbReference>
<organism evidence="4 5">
    <name type="scientific">Coccomyxa subellipsoidea</name>
    <dbReference type="NCBI Taxonomy" id="248742"/>
    <lineage>
        <taxon>Eukaryota</taxon>
        <taxon>Viridiplantae</taxon>
        <taxon>Chlorophyta</taxon>
        <taxon>core chlorophytes</taxon>
        <taxon>Trebouxiophyceae</taxon>
        <taxon>Trebouxiophyceae incertae sedis</taxon>
        <taxon>Coccomyxaceae</taxon>
        <taxon>Coccomyxa</taxon>
    </lineage>
</organism>
<dbReference type="Proteomes" id="UP001491310">
    <property type="component" value="Unassembled WGS sequence"/>
</dbReference>
<dbReference type="PANTHER" id="PTHR47966">
    <property type="entry name" value="BETA-SITE APP-CLEAVING ENZYME, ISOFORM A-RELATED"/>
    <property type="match status" value="1"/>
</dbReference>
<dbReference type="InterPro" id="IPR001461">
    <property type="entry name" value="Aspartic_peptidase_A1"/>
</dbReference>
<evidence type="ECO:0000259" key="3">
    <source>
        <dbReference type="PROSITE" id="PS51767"/>
    </source>
</evidence>
<comment type="caution">
    <text evidence="4">The sequence shown here is derived from an EMBL/GenBank/DDBJ whole genome shotgun (WGS) entry which is preliminary data.</text>
</comment>
<feature type="domain" description="Peptidase A1" evidence="3">
    <location>
        <begin position="1"/>
        <end position="335"/>
    </location>
</feature>
<dbReference type="PRINTS" id="PR00792">
    <property type="entry name" value="PEPSIN"/>
</dbReference>
<dbReference type="PANTHER" id="PTHR47966:SF51">
    <property type="entry name" value="BETA-SITE APP-CLEAVING ENZYME, ISOFORM A-RELATED"/>
    <property type="match status" value="1"/>
</dbReference>
<protein>
    <recommendedName>
        <fullName evidence="3">Peptidase A1 domain-containing protein</fullName>
    </recommendedName>
</protein>
<sequence>MMVAMEVKSVGVHFQDMSCMEGLSLQRVLPRRPVSLHAGNTDSCQSASCLAHQQYSQHNSSTFSATDGVFFIEYGTGAVEGTTVFDSLQLATPPITVRQQGFGLADQASIAFAVASCDGLFGLGLPALSKQGVSPPFFNMIQEELLDAPEFSIWLNKDLREGVFPAGELLLGGINRARYSGDLHYHPVIGRRYWELGLSGVKVGQKGVPPLNSSRVILDSGASLIFAGPQDADTINQAIPGMVYWEDAGLYNVSGGCAAIPSLPPLTFTIDNVDYTLSPEQYILQLPEDAPAYCVSAVMPGGADEYLVLGDSFMRAYYSVFSMSADGNNARVGLAPSV</sequence>
<keyword evidence="2" id="KW-0645">Protease</keyword>
<evidence type="ECO:0000313" key="5">
    <source>
        <dbReference type="Proteomes" id="UP001491310"/>
    </source>
</evidence>
<accession>A0ABR2YU97</accession>
<dbReference type="Gene3D" id="2.40.70.10">
    <property type="entry name" value="Acid Proteases"/>
    <property type="match status" value="2"/>
</dbReference>
<keyword evidence="5" id="KW-1185">Reference proteome</keyword>
<evidence type="ECO:0000256" key="2">
    <source>
        <dbReference type="RuleBase" id="RU000454"/>
    </source>
</evidence>
<dbReference type="SUPFAM" id="SSF50630">
    <property type="entry name" value="Acid proteases"/>
    <property type="match status" value="1"/>
</dbReference>
<dbReference type="PROSITE" id="PS00141">
    <property type="entry name" value="ASP_PROTEASE"/>
    <property type="match status" value="1"/>
</dbReference>
<keyword evidence="2" id="KW-0378">Hydrolase</keyword>
<evidence type="ECO:0000256" key="1">
    <source>
        <dbReference type="ARBA" id="ARBA00007447"/>
    </source>
</evidence>
<dbReference type="InterPro" id="IPR021109">
    <property type="entry name" value="Peptidase_aspartic_dom_sf"/>
</dbReference>
<proteinExistence type="inferred from homology"/>
<keyword evidence="2" id="KW-0064">Aspartyl protease</keyword>
<name>A0ABR2YU97_9CHLO</name>
<dbReference type="Pfam" id="PF00026">
    <property type="entry name" value="Asp"/>
    <property type="match status" value="1"/>
</dbReference>
<reference evidence="4 5" key="1">
    <citation type="journal article" date="2024" name="Nat. Commun.">
        <title>Phylogenomics reveals the evolutionary origins of lichenization in chlorophyte algae.</title>
        <authorList>
            <person name="Puginier C."/>
            <person name="Libourel C."/>
            <person name="Otte J."/>
            <person name="Skaloud P."/>
            <person name="Haon M."/>
            <person name="Grisel S."/>
            <person name="Petersen M."/>
            <person name="Berrin J.G."/>
            <person name="Delaux P.M."/>
            <person name="Dal Grande F."/>
            <person name="Keller J."/>
        </authorList>
    </citation>
    <scope>NUCLEOTIDE SEQUENCE [LARGE SCALE GENOMIC DNA]</scope>
    <source>
        <strain evidence="4 5">SAG 216-7</strain>
    </source>
</reference>
<dbReference type="InterPro" id="IPR033121">
    <property type="entry name" value="PEPTIDASE_A1"/>
</dbReference>
<dbReference type="PROSITE" id="PS51767">
    <property type="entry name" value="PEPTIDASE_A1"/>
    <property type="match status" value="1"/>
</dbReference>